<dbReference type="InterPro" id="IPR013783">
    <property type="entry name" value="Ig-like_fold"/>
</dbReference>
<feature type="domain" description="Glycosyl hydrolase family 13 catalytic" evidence="12">
    <location>
        <begin position="158"/>
        <end position="520"/>
    </location>
</feature>
<dbReference type="SUPFAM" id="SSF51011">
    <property type="entry name" value="Glycosyl hydrolase domain"/>
    <property type="match status" value="1"/>
</dbReference>
<dbReference type="Proteomes" id="UP000035337">
    <property type="component" value="Chromosome"/>
</dbReference>
<evidence type="ECO:0000256" key="1">
    <source>
        <dbReference type="ARBA" id="ARBA00000826"/>
    </source>
</evidence>
<comment type="subunit">
    <text evidence="10">Monomer.</text>
</comment>
<gene>
    <name evidence="10 13" type="primary">glgB</name>
    <name evidence="13" type="ORF">Epro_0737</name>
</gene>
<dbReference type="RefSeq" id="WP_052570657.1">
    <property type="nucleotide sequence ID" value="NZ_CP009498.1"/>
</dbReference>
<evidence type="ECO:0000256" key="11">
    <source>
        <dbReference type="PIRSR" id="PIRSR000463-1"/>
    </source>
</evidence>
<dbReference type="FunFam" id="3.20.20.80:FF:000003">
    <property type="entry name" value="1,4-alpha-glucan branching enzyme GlgB"/>
    <property type="match status" value="1"/>
</dbReference>
<dbReference type="GO" id="GO:0043169">
    <property type="term" value="F:cation binding"/>
    <property type="evidence" value="ECO:0007669"/>
    <property type="project" value="InterPro"/>
</dbReference>
<dbReference type="PATRIC" id="fig|1408281.3.peg.755"/>
<comment type="function">
    <text evidence="2 10">Catalyzes the formation of the alpha-1,6-glucosidic linkages in glycogen by scission of a 1,4-alpha-linked oligosaccharide from growing alpha-1,4-glucan chains and the subsequent attachment of the oligosaccharide to the alpha-1,6 position.</text>
</comment>
<organism evidence="13 14">
    <name type="scientific">Endomicrobium proavitum</name>
    <dbReference type="NCBI Taxonomy" id="1408281"/>
    <lineage>
        <taxon>Bacteria</taxon>
        <taxon>Pseudomonadati</taxon>
        <taxon>Elusimicrobiota</taxon>
        <taxon>Endomicrobiia</taxon>
        <taxon>Endomicrobiales</taxon>
        <taxon>Endomicrobiaceae</taxon>
        <taxon>Endomicrobium</taxon>
    </lineage>
</organism>
<comment type="catalytic activity">
    <reaction evidence="1 10">
        <text>Transfers a segment of a (1-&gt;4)-alpha-D-glucan chain to a primary hydroxy group in a similar glucan chain.</text>
        <dbReference type="EC" id="2.4.1.18"/>
    </reaction>
</comment>
<evidence type="ECO:0000313" key="13">
    <source>
        <dbReference type="EMBL" id="AKL98116.1"/>
    </source>
</evidence>
<reference evidence="13 14" key="1">
    <citation type="submission" date="2014-09" db="EMBL/GenBank/DDBJ databases">
        <title>Complete genome sequence of Endomicrobium proavitum.</title>
        <authorList>
            <person name="Zheng H."/>
        </authorList>
    </citation>
    <scope>NUCLEOTIDE SEQUENCE [LARGE SCALE GENOMIC DNA]</scope>
    <source>
        <strain evidence="13 14">Rsa215</strain>
    </source>
</reference>
<dbReference type="GO" id="GO:0004553">
    <property type="term" value="F:hydrolase activity, hydrolyzing O-glycosyl compounds"/>
    <property type="evidence" value="ECO:0007669"/>
    <property type="project" value="InterPro"/>
</dbReference>
<dbReference type="PANTHER" id="PTHR43651">
    <property type="entry name" value="1,4-ALPHA-GLUCAN-BRANCHING ENZYME"/>
    <property type="match status" value="1"/>
</dbReference>
<comment type="similarity">
    <text evidence="4 10">Belongs to the glycosyl hydrolase 13 family. GlgB subfamily.</text>
</comment>
<keyword evidence="6 10" id="KW-0328">Glycosyltransferase</keyword>
<dbReference type="OrthoDB" id="9800174at2"/>
<evidence type="ECO:0000256" key="7">
    <source>
        <dbReference type="ARBA" id="ARBA00022679"/>
    </source>
</evidence>
<dbReference type="InterPro" id="IPR006407">
    <property type="entry name" value="GlgB"/>
</dbReference>
<dbReference type="UniPathway" id="UPA00164"/>
<dbReference type="Gene3D" id="2.60.40.1180">
    <property type="entry name" value="Golgi alpha-mannosidase II"/>
    <property type="match status" value="1"/>
</dbReference>
<dbReference type="GO" id="GO:0005829">
    <property type="term" value="C:cytosol"/>
    <property type="evidence" value="ECO:0007669"/>
    <property type="project" value="TreeGrafter"/>
</dbReference>
<proteinExistence type="inferred from homology"/>
<dbReference type="Pfam" id="PF00128">
    <property type="entry name" value="Alpha-amylase"/>
    <property type="match status" value="1"/>
</dbReference>
<dbReference type="HAMAP" id="MF_00685">
    <property type="entry name" value="GlgB"/>
    <property type="match status" value="1"/>
</dbReference>
<dbReference type="InterPro" id="IPR013780">
    <property type="entry name" value="Glyco_hydro_b"/>
</dbReference>
<feature type="active site" description="Proton donor" evidence="10 11">
    <location>
        <position position="370"/>
    </location>
</feature>
<sequence length="638" mass="73841">MENKVQTFSLLTEDDIHLFREGSHFRLYEKMGSKLVSKDGVDGAYFCVWAPNAKSVCVTGDFNSWSRQSHPLILRSDGSGIWEGFIAGLKQGDAYKYFITSNFNNYSVEKADPYAFHFETPKKTASKLWKLDYSWSDSVWMNSRKQKNANNAPISIYEVHLGSWRRKPEDNDRYLTYTEIADSLADYCRDMGFTHVELLPVMEHPFDPSWGYQSLGYFAPTSRFGTPQDFMYLVDKLHREKIAVILDWVPSHFPFDEHGLAFFDGTCLYEHADKRQGFHPDWKSAIFNYGRNEVKDFLISSALFWLDKYHIDGLRVDGVASMLYLDYSRKEGEWLANKYGGKENLEAIEFIKRLNHVVYENYDGVQTYAEESTSWPMVSKPTYLGGLGFGYKWNMGWMNDVLSYMQVDPVFRKYHHGKLTFSFIYAFSENFVLPFSHDEVANGKGSLISKLPGDKWRQFANLRVLFAYMYSHPGKKLLFMGGEFGQFKEWDFNGSLDWHLLAYPENSGVKKFVRDLNSVYKQNPALFENDLSWEGFSWVDANDSDNSIITFIRKAPKAKEAVLCIFNFTPIPRHNYKIGVDYKGKWEEILNSDAKEYFGSGVGNLGFKETKDFGAHAKPYSLEVSIPPLAAVFFRYKY</sequence>
<evidence type="ECO:0000256" key="9">
    <source>
        <dbReference type="ARBA" id="ARBA00023277"/>
    </source>
</evidence>
<evidence type="ECO:0000256" key="2">
    <source>
        <dbReference type="ARBA" id="ARBA00002953"/>
    </source>
</evidence>
<evidence type="ECO:0000256" key="6">
    <source>
        <dbReference type="ARBA" id="ARBA00022676"/>
    </source>
</evidence>
<dbReference type="InterPro" id="IPR004193">
    <property type="entry name" value="Glyco_hydro_13_N"/>
</dbReference>
<dbReference type="SUPFAM" id="SSF51445">
    <property type="entry name" value="(Trans)glycosidases"/>
    <property type="match status" value="1"/>
</dbReference>
<keyword evidence="8 10" id="KW-0320">Glycogen biosynthesis</keyword>
<evidence type="ECO:0000256" key="10">
    <source>
        <dbReference type="HAMAP-Rule" id="MF_00685"/>
    </source>
</evidence>
<dbReference type="EC" id="2.4.1.18" evidence="10"/>
<feature type="active site" description="Nucleophile" evidence="10 11">
    <location>
        <position position="317"/>
    </location>
</feature>
<keyword evidence="5 10" id="KW-0321">Glycogen metabolism</keyword>
<protein>
    <recommendedName>
        <fullName evidence="10">1,4-alpha-glucan branching enzyme GlgB</fullName>
        <ecNumber evidence="10">2.4.1.18</ecNumber>
    </recommendedName>
    <alternativeName>
        <fullName evidence="10">1,4-alpha-D-glucan:1,4-alpha-D-glucan 6-glucosyl-transferase</fullName>
    </alternativeName>
    <alternativeName>
        <fullName evidence="10">Alpha-(1-&gt;4)-glucan branching enzyme</fullName>
    </alternativeName>
    <alternativeName>
        <fullName evidence="10">Glycogen branching enzyme</fullName>
        <shortName evidence="10">BE</shortName>
    </alternativeName>
</protein>
<dbReference type="InterPro" id="IPR017853">
    <property type="entry name" value="GH"/>
</dbReference>
<dbReference type="GO" id="GO:0005978">
    <property type="term" value="P:glycogen biosynthetic process"/>
    <property type="evidence" value="ECO:0007669"/>
    <property type="project" value="UniProtKB-UniRule"/>
</dbReference>
<dbReference type="FunFam" id="2.60.40.1180:FF:000002">
    <property type="entry name" value="1,4-alpha-glucan branching enzyme GlgB"/>
    <property type="match status" value="1"/>
</dbReference>
<evidence type="ECO:0000256" key="3">
    <source>
        <dbReference type="ARBA" id="ARBA00004964"/>
    </source>
</evidence>
<dbReference type="CDD" id="cd11322">
    <property type="entry name" value="AmyAc_Glg_BE"/>
    <property type="match status" value="1"/>
</dbReference>
<evidence type="ECO:0000256" key="4">
    <source>
        <dbReference type="ARBA" id="ARBA00009000"/>
    </source>
</evidence>
<dbReference type="PANTHER" id="PTHR43651:SF3">
    <property type="entry name" value="1,4-ALPHA-GLUCAN-BRANCHING ENZYME"/>
    <property type="match status" value="1"/>
</dbReference>
<dbReference type="InterPro" id="IPR006048">
    <property type="entry name" value="A-amylase/branching_C"/>
</dbReference>
<dbReference type="KEGG" id="epo:Epro_0737"/>
<evidence type="ECO:0000313" key="14">
    <source>
        <dbReference type="Proteomes" id="UP000035337"/>
    </source>
</evidence>
<dbReference type="AlphaFoldDB" id="A0A0G3WHK4"/>
<dbReference type="SUPFAM" id="SSF81296">
    <property type="entry name" value="E set domains"/>
    <property type="match status" value="1"/>
</dbReference>
<dbReference type="Gene3D" id="3.20.20.80">
    <property type="entry name" value="Glycosidases"/>
    <property type="match status" value="1"/>
</dbReference>
<accession>A0A0G3WHK4</accession>
<evidence type="ECO:0000256" key="5">
    <source>
        <dbReference type="ARBA" id="ARBA00022600"/>
    </source>
</evidence>
<dbReference type="STRING" id="1408281.Epro_0737"/>
<evidence type="ECO:0000256" key="8">
    <source>
        <dbReference type="ARBA" id="ARBA00023056"/>
    </source>
</evidence>
<dbReference type="NCBIfam" id="TIGR01515">
    <property type="entry name" value="branching_enzym"/>
    <property type="match status" value="1"/>
</dbReference>
<dbReference type="NCBIfam" id="NF003811">
    <property type="entry name" value="PRK05402.1"/>
    <property type="match status" value="1"/>
</dbReference>
<keyword evidence="7 10" id="KW-0808">Transferase</keyword>
<dbReference type="Gene3D" id="2.60.40.10">
    <property type="entry name" value="Immunoglobulins"/>
    <property type="match status" value="1"/>
</dbReference>
<name>A0A0G3WHK4_9BACT</name>
<dbReference type="SMART" id="SM00642">
    <property type="entry name" value="Aamy"/>
    <property type="match status" value="1"/>
</dbReference>
<keyword evidence="9 10" id="KW-0119">Carbohydrate metabolism</keyword>
<dbReference type="NCBIfam" id="NF008967">
    <property type="entry name" value="PRK12313.1"/>
    <property type="match status" value="1"/>
</dbReference>
<dbReference type="InterPro" id="IPR044143">
    <property type="entry name" value="GlgB_N_E_set_prok"/>
</dbReference>
<dbReference type="Pfam" id="PF02806">
    <property type="entry name" value="Alpha-amylase_C"/>
    <property type="match status" value="1"/>
</dbReference>
<dbReference type="InterPro" id="IPR014756">
    <property type="entry name" value="Ig_E-set"/>
</dbReference>
<dbReference type="InterPro" id="IPR006047">
    <property type="entry name" value="GH13_cat_dom"/>
</dbReference>
<dbReference type="GO" id="GO:0003844">
    <property type="term" value="F:1,4-alpha-glucan branching enzyme activity"/>
    <property type="evidence" value="ECO:0007669"/>
    <property type="project" value="UniProtKB-UniRule"/>
</dbReference>
<dbReference type="PIRSF" id="PIRSF000463">
    <property type="entry name" value="GlgB"/>
    <property type="match status" value="1"/>
</dbReference>
<evidence type="ECO:0000259" key="12">
    <source>
        <dbReference type="SMART" id="SM00642"/>
    </source>
</evidence>
<keyword evidence="14" id="KW-1185">Reference proteome</keyword>
<dbReference type="InterPro" id="IPR037439">
    <property type="entry name" value="Branching_enzy"/>
</dbReference>
<comment type="pathway">
    <text evidence="3 10">Glycan biosynthesis; glycogen biosynthesis.</text>
</comment>
<dbReference type="EMBL" id="CP009498">
    <property type="protein sequence ID" value="AKL98116.1"/>
    <property type="molecule type" value="Genomic_DNA"/>
</dbReference>
<dbReference type="Pfam" id="PF02922">
    <property type="entry name" value="CBM_48"/>
    <property type="match status" value="1"/>
</dbReference>
<dbReference type="CDD" id="cd02855">
    <property type="entry name" value="E_set_GBE_prok_N"/>
    <property type="match status" value="1"/>
</dbReference>